<dbReference type="EMBL" id="JBJVNE010000014">
    <property type="protein sequence ID" value="MFM9650027.1"/>
    <property type="molecule type" value="Genomic_DNA"/>
</dbReference>
<accession>A0ABW9IPW4</accession>
<sequence length="57" mass="5599">MEECMHARPGGRFDPGMTEGSCPVCGAGVGAAPGEPVAMHQQAGSLNTCPGSGQPAT</sequence>
<gene>
    <name evidence="1" type="ORF">ACKI1S_28250</name>
</gene>
<evidence type="ECO:0000313" key="1">
    <source>
        <dbReference type="EMBL" id="MFM9650027.1"/>
    </source>
</evidence>
<protein>
    <submittedName>
        <fullName evidence="1">Uncharacterized protein</fullName>
    </submittedName>
</protein>
<evidence type="ECO:0000313" key="2">
    <source>
        <dbReference type="Proteomes" id="UP001631993"/>
    </source>
</evidence>
<name>A0ABW9IPW4_STRGJ</name>
<keyword evidence="2" id="KW-1185">Reference proteome</keyword>
<organism evidence="1 2">
    <name type="scientific">Streptomyces galilaeus</name>
    <dbReference type="NCBI Taxonomy" id="33899"/>
    <lineage>
        <taxon>Bacteria</taxon>
        <taxon>Bacillati</taxon>
        <taxon>Actinomycetota</taxon>
        <taxon>Actinomycetes</taxon>
        <taxon>Kitasatosporales</taxon>
        <taxon>Streptomycetaceae</taxon>
        <taxon>Streptomyces</taxon>
    </lineage>
</organism>
<comment type="caution">
    <text evidence="1">The sequence shown here is derived from an EMBL/GenBank/DDBJ whole genome shotgun (WGS) entry which is preliminary data.</text>
</comment>
<dbReference type="Proteomes" id="UP001631993">
    <property type="component" value="Unassembled WGS sequence"/>
</dbReference>
<dbReference type="RefSeq" id="WP_369279684.1">
    <property type="nucleotide sequence ID" value="NZ_JBJVMW010000010.1"/>
</dbReference>
<proteinExistence type="predicted"/>
<reference evidence="1 2" key="1">
    <citation type="submission" date="2024-12" db="EMBL/GenBank/DDBJ databases">
        <title>Forecasting of Potato common scab and diversities of Pathogenic streptomyces spp. in china.</title>
        <authorList>
            <person name="Handique U."/>
            <person name="Wu J."/>
        </authorList>
    </citation>
    <scope>NUCLEOTIDE SEQUENCE [LARGE SCALE GENOMIC DNA]</scope>
    <source>
        <strain evidence="1 2">ZRIMU1585</strain>
    </source>
</reference>